<dbReference type="InterPro" id="IPR036291">
    <property type="entry name" value="NAD(P)-bd_dom_sf"/>
</dbReference>
<dbReference type="InterPro" id="IPR005913">
    <property type="entry name" value="dTDP_dehydrorham_reduct"/>
</dbReference>
<dbReference type="Proteomes" id="UP000294513">
    <property type="component" value="Unassembled WGS sequence"/>
</dbReference>
<reference evidence="4 5" key="1">
    <citation type="submission" date="2019-03" db="EMBL/GenBank/DDBJ databases">
        <title>Draft genome sequences of novel Actinobacteria.</title>
        <authorList>
            <person name="Sahin N."/>
            <person name="Ay H."/>
            <person name="Saygin H."/>
        </authorList>
    </citation>
    <scope>NUCLEOTIDE SEQUENCE [LARGE SCALE GENOMIC DNA]</scope>
    <source>
        <strain evidence="4 5">H3C3</strain>
    </source>
</reference>
<dbReference type="Gene3D" id="3.40.50.720">
    <property type="entry name" value="NAD(P)-binding Rossmann-like Domain"/>
    <property type="match status" value="1"/>
</dbReference>
<comment type="pathway">
    <text evidence="2">Carbohydrate biosynthesis; dTDP-L-rhamnose biosynthesis.</text>
</comment>
<dbReference type="PANTHER" id="PTHR10491">
    <property type="entry name" value="DTDP-4-DEHYDRORHAMNOSE REDUCTASE"/>
    <property type="match status" value="1"/>
</dbReference>
<organism evidence="4 5">
    <name type="scientific">Actinomadura rubrisoli</name>
    <dbReference type="NCBI Taxonomy" id="2530368"/>
    <lineage>
        <taxon>Bacteria</taxon>
        <taxon>Bacillati</taxon>
        <taxon>Actinomycetota</taxon>
        <taxon>Actinomycetes</taxon>
        <taxon>Streptosporangiales</taxon>
        <taxon>Thermomonosporaceae</taxon>
        <taxon>Actinomadura</taxon>
    </lineage>
</organism>
<keyword evidence="5" id="KW-1185">Reference proteome</keyword>
<dbReference type="PANTHER" id="PTHR10491:SF4">
    <property type="entry name" value="METHIONINE ADENOSYLTRANSFERASE 2 SUBUNIT BETA"/>
    <property type="match status" value="1"/>
</dbReference>
<protein>
    <recommendedName>
        <fullName evidence="2">dTDP-4-dehydrorhamnose reductase</fullName>
        <ecNumber evidence="2">1.1.1.133</ecNumber>
    </recommendedName>
</protein>
<evidence type="ECO:0000259" key="3">
    <source>
        <dbReference type="Pfam" id="PF04321"/>
    </source>
</evidence>
<comment type="function">
    <text evidence="2">Catalyzes the reduction of dTDP-6-deoxy-L-lyxo-4-hexulose to yield dTDP-L-rhamnose.</text>
</comment>
<comment type="caution">
    <text evidence="4">The sequence shown here is derived from an EMBL/GenBank/DDBJ whole genome shotgun (WGS) entry which is preliminary data.</text>
</comment>
<evidence type="ECO:0000256" key="1">
    <source>
        <dbReference type="ARBA" id="ARBA00010944"/>
    </source>
</evidence>
<comment type="similarity">
    <text evidence="1 2">Belongs to the dTDP-4-dehydrorhamnose reductase family.</text>
</comment>
<feature type="domain" description="RmlD-like substrate binding" evidence="3">
    <location>
        <begin position="16"/>
        <end position="129"/>
    </location>
</feature>
<dbReference type="GO" id="GO:0005829">
    <property type="term" value="C:cytosol"/>
    <property type="evidence" value="ECO:0007669"/>
    <property type="project" value="TreeGrafter"/>
</dbReference>
<keyword evidence="2" id="KW-0521">NADP</keyword>
<dbReference type="SUPFAM" id="SSF51735">
    <property type="entry name" value="NAD(P)-binding Rossmann-fold domains"/>
    <property type="match status" value="1"/>
</dbReference>
<accession>A0A4V2YUG4</accession>
<sequence length="130" mass="13394">MGAAQEAVRGREVSWLVTGSGGMLGTDLLARLEEAGFKDVLAPRRDELDLTDAGAVSAALRRHRPSVVVNCAAWTAVDDAEAREDEALAVNGTAAQALAAGCAGIGARLVHVSTDYVLDGTGTEPHPEDA</sequence>
<dbReference type="AlphaFoldDB" id="A0A4V2YUG4"/>
<evidence type="ECO:0000313" key="5">
    <source>
        <dbReference type="Proteomes" id="UP000294513"/>
    </source>
</evidence>
<dbReference type="GO" id="GO:0008831">
    <property type="term" value="F:dTDP-4-dehydrorhamnose reductase activity"/>
    <property type="evidence" value="ECO:0007669"/>
    <property type="project" value="UniProtKB-EC"/>
</dbReference>
<name>A0A4V2YUG4_9ACTN</name>
<gene>
    <name evidence="4" type="ORF">E1298_29890</name>
</gene>
<feature type="non-terminal residue" evidence="4">
    <location>
        <position position="130"/>
    </location>
</feature>
<dbReference type="EMBL" id="SMKU01000200">
    <property type="protein sequence ID" value="TDD77677.1"/>
    <property type="molecule type" value="Genomic_DNA"/>
</dbReference>
<proteinExistence type="inferred from homology"/>
<dbReference type="GO" id="GO:0019305">
    <property type="term" value="P:dTDP-rhamnose biosynthetic process"/>
    <property type="evidence" value="ECO:0007669"/>
    <property type="project" value="UniProtKB-UniPathway"/>
</dbReference>
<dbReference type="OrthoDB" id="9803892at2"/>
<dbReference type="Pfam" id="PF04321">
    <property type="entry name" value="RmlD_sub_bind"/>
    <property type="match status" value="1"/>
</dbReference>
<dbReference type="EC" id="1.1.1.133" evidence="2"/>
<keyword evidence="2" id="KW-0560">Oxidoreductase</keyword>
<evidence type="ECO:0000313" key="4">
    <source>
        <dbReference type="EMBL" id="TDD77677.1"/>
    </source>
</evidence>
<dbReference type="InterPro" id="IPR029903">
    <property type="entry name" value="RmlD-like-bd"/>
</dbReference>
<evidence type="ECO:0000256" key="2">
    <source>
        <dbReference type="RuleBase" id="RU364082"/>
    </source>
</evidence>
<dbReference type="UniPathway" id="UPA00124"/>